<dbReference type="PANTHER" id="PTHR34581:SF2">
    <property type="entry name" value="PTS SYSTEM N,N'-DIACETYLCHITOBIOSE-SPECIFIC EIIB COMPONENT"/>
    <property type="match status" value="1"/>
</dbReference>
<dbReference type="GO" id="GO:0008982">
    <property type="term" value="F:protein-N(PI)-phosphohistidine-sugar phosphotransferase activity"/>
    <property type="evidence" value="ECO:0007669"/>
    <property type="project" value="InterPro"/>
</dbReference>
<keyword evidence="3" id="KW-0762">Sugar transport</keyword>
<proteinExistence type="predicted"/>
<dbReference type="STRING" id="745368.SAMN02745178_02181"/>
<keyword evidence="1" id="KW-0813">Transport</keyword>
<dbReference type="InterPro" id="IPR036095">
    <property type="entry name" value="PTS_EIIB-like_sf"/>
</dbReference>
<evidence type="ECO:0000256" key="3">
    <source>
        <dbReference type="ARBA" id="ARBA00022597"/>
    </source>
</evidence>
<evidence type="ECO:0000256" key="4">
    <source>
        <dbReference type="ARBA" id="ARBA00022679"/>
    </source>
</evidence>
<dbReference type="AlphaFoldDB" id="A0A1T4XQW4"/>
<evidence type="ECO:0000259" key="8">
    <source>
        <dbReference type="PROSITE" id="PS51100"/>
    </source>
</evidence>
<keyword evidence="6" id="KW-0418">Kinase</keyword>
<keyword evidence="10" id="KW-1185">Reference proteome</keyword>
<dbReference type="Gene3D" id="3.40.50.2300">
    <property type="match status" value="1"/>
</dbReference>
<dbReference type="InterPro" id="IPR003501">
    <property type="entry name" value="PTS_EIIB_2/3"/>
</dbReference>
<dbReference type="PROSITE" id="PS51100">
    <property type="entry name" value="PTS_EIIB_TYPE_3"/>
    <property type="match status" value="1"/>
</dbReference>
<sequence length="105" mass="11120">MKKHNVLLVCGSGASSGFMAANIRKAAAARGLSITVNARSESTVEDYVDEIDCLMIGPHLASTLPEMEEICEGYDIKVGVIEQAAYARLNGDAALDQILAMFGEA</sequence>
<keyword evidence="4" id="KW-0808">Transferase</keyword>
<keyword evidence="2" id="KW-0597">Phosphoprotein</keyword>
<feature type="modified residue" description="Phosphocysteine; by EIIA" evidence="7">
    <location>
        <position position="10"/>
    </location>
</feature>
<reference evidence="9 10" key="1">
    <citation type="submission" date="2017-02" db="EMBL/GenBank/DDBJ databases">
        <authorList>
            <person name="Peterson S.W."/>
        </authorList>
    </citation>
    <scope>NUCLEOTIDE SEQUENCE [LARGE SCALE GENOMIC DNA]</scope>
    <source>
        <strain evidence="9 10">ATCC 27749</strain>
    </source>
</reference>
<keyword evidence="5" id="KW-0598">Phosphotransferase system</keyword>
<evidence type="ECO:0000313" key="9">
    <source>
        <dbReference type="EMBL" id="SKA91930.1"/>
    </source>
</evidence>
<evidence type="ECO:0000256" key="5">
    <source>
        <dbReference type="ARBA" id="ARBA00022683"/>
    </source>
</evidence>
<protein>
    <submittedName>
        <fullName evidence="9">PTS system, cellobiose-specific IIB component</fullName>
    </submittedName>
</protein>
<evidence type="ECO:0000256" key="6">
    <source>
        <dbReference type="ARBA" id="ARBA00022777"/>
    </source>
</evidence>
<evidence type="ECO:0000313" key="10">
    <source>
        <dbReference type="Proteomes" id="UP000190286"/>
    </source>
</evidence>
<dbReference type="GeneID" id="93338629"/>
<evidence type="ECO:0000256" key="2">
    <source>
        <dbReference type="ARBA" id="ARBA00022553"/>
    </source>
</evidence>
<dbReference type="Proteomes" id="UP000190286">
    <property type="component" value="Unassembled WGS sequence"/>
</dbReference>
<dbReference type="PANTHER" id="PTHR34581">
    <property type="entry name" value="PTS SYSTEM N,N'-DIACETYLCHITOBIOSE-SPECIFIC EIIB COMPONENT"/>
    <property type="match status" value="1"/>
</dbReference>
<accession>A0A1T4XQW4</accession>
<dbReference type="InterPro" id="IPR051819">
    <property type="entry name" value="PTS_sugar-specific_EIIB"/>
</dbReference>
<feature type="domain" description="PTS EIIB type-3" evidence="8">
    <location>
        <begin position="3"/>
        <end position="105"/>
    </location>
</feature>
<evidence type="ECO:0000256" key="7">
    <source>
        <dbReference type="PROSITE-ProRule" id="PRU00423"/>
    </source>
</evidence>
<dbReference type="GO" id="GO:0009401">
    <property type="term" value="P:phosphoenolpyruvate-dependent sugar phosphotransferase system"/>
    <property type="evidence" value="ECO:0007669"/>
    <property type="project" value="UniProtKB-KW"/>
</dbReference>
<name>A0A1T4XQW4_9FIRM</name>
<dbReference type="InterPro" id="IPR013012">
    <property type="entry name" value="PTS_EIIB_3"/>
</dbReference>
<dbReference type="GO" id="GO:0016301">
    <property type="term" value="F:kinase activity"/>
    <property type="evidence" value="ECO:0007669"/>
    <property type="project" value="UniProtKB-KW"/>
</dbReference>
<dbReference type="OrthoDB" id="9808134at2"/>
<dbReference type="RefSeq" id="WP_078785042.1">
    <property type="nucleotide sequence ID" value="NZ_DBEZUX010000106.1"/>
</dbReference>
<evidence type="ECO:0000256" key="1">
    <source>
        <dbReference type="ARBA" id="ARBA00022448"/>
    </source>
</evidence>
<dbReference type="EMBL" id="FUYF01000014">
    <property type="protein sequence ID" value="SKA91930.1"/>
    <property type="molecule type" value="Genomic_DNA"/>
</dbReference>
<gene>
    <name evidence="9" type="ORF">SAMN02745178_02181</name>
</gene>
<organism evidence="9 10">
    <name type="scientific">Gemmiger formicilis</name>
    <dbReference type="NCBI Taxonomy" id="745368"/>
    <lineage>
        <taxon>Bacteria</taxon>
        <taxon>Bacillati</taxon>
        <taxon>Bacillota</taxon>
        <taxon>Clostridia</taxon>
        <taxon>Eubacteriales</taxon>
        <taxon>Gemmiger</taxon>
    </lineage>
</organism>
<dbReference type="SUPFAM" id="SSF52794">
    <property type="entry name" value="PTS system IIB component-like"/>
    <property type="match status" value="1"/>
</dbReference>
<dbReference type="Pfam" id="PF02302">
    <property type="entry name" value="PTS_IIB"/>
    <property type="match status" value="1"/>
</dbReference>